<sequence length="300" mass="32255">MHKLSLTAATICLAAQLTTAQIKLPSPSPGASVMQTVGTTDITVTYSRPSLKGRQPFTDSFVPVGKVWRTGANGATMFTTSTDLMVNGKTLAAGSYAIMSIPSQESYTLIFNKNKSVTEQTYKQEEDALRVQLTPAENSEKIETFTIGFSDVTDSTAKMNFMWANAKAAADLKVDVNTNAAANVDKAVVEKPDDAAVLQAAASYNLSKGRNLDQSLSWIDKSIAKQETYRNLFVKSQILAKMGKYTDALPIAQKALTMGQSSNDAAFSFFKDGIEKSIAEYTAKVPAMPAMKAGKGKKKA</sequence>
<dbReference type="InterPro" id="IPR021314">
    <property type="entry name" value="DUF2911"/>
</dbReference>
<evidence type="ECO:0000256" key="1">
    <source>
        <dbReference type="SAM" id="SignalP"/>
    </source>
</evidence>
<proteinExistence type="predicted"/>
<name>A0A1I2EFC4_9BACT</name>
<dbReference type="InterPro" id="IPR011990">
    <property type="entry name" value="TPR-like_helical_dom_sf"/>
</dbReference>
<reference evidence="2 3" key="1">
    <citation type="submission" date="2016-10" db="EMBL/GenBank/DDBJ databases">
        <authorList>
            <person name="de Groot N.N."/>
        </authorList>
    </citation>
    <scope>NUCLEOTIDE SEQUENCE [LARGE SCALE GENOMIC DNA]</scope>
    <source>
        <strain evidence="2 3">DSM 26130</strain>
    </source>
</reference>
<accession>A0A1I2EFC4</accession>
<organism evidence="2 3">
    <name type="scientific">Spirosoma endophyticum</name>
    <dbReference type="NCBI Taxonomy" id="662367"/>
    <lineage>
        <taxon>Bacteria</taxon>
        <taxon>Pseudomonadati</taxon>
        <taxon>Bacteroidota</taxon>
        <taxon>Cytophagia</taxon>
        <taxon>Cytophagales</taxon>
        <taxon>Cytophagaceae</taxon>
        <taxon>Spirosoma</taxon>
    </lineage>
</organism>
<dbReference type="AlphaFoldDB" id="A0A1I2EFC4"/>
<feature type="chain" id="PRO_5011710120" description="DUF2911 domain-containing protein" evidence="1">
    <location>
        <begin position="21"/>
        <end position="300"/>
    </location>
</feature>
<dbReference type="Proteomes" id="UP000198598">
    <property type="component" value="Unassembled WGS sequence"/>
</dbReference>
<evidence type="ECO:0008006" key="4">
    <source>
        <dbReference type="Google" id="ProtNLM"/>
    </source>
</evidence>
<dbReference type="OrthoDB" id="195456at2"/>
<dbReference type="RefSeq" id="WP_093833229.1">
    <property type="nucleotide sequence ID" value="NZ_FOLQ01000022.1"/>
</dbReference>
<keyword evidence="3" id="KW-1185">Reference proteome</keyword>
<feature type="signal peptide" evidence="1">
    <location>
        <begin position="1"/>
        <end position="20"/>
    </location>
</feature>
<dbReference type="Gene3D" id="1.25.40.10">
    <property type="entry name" value="Tetratricopeptide repeat domain"/>
    <property type="match status" value="1"/>
</dbReference>
<protein>
    <recommendedName>
        <fullName evidence="4">DUF2911 domain-containing protein</fullName>
    </recommendedName>
</protein>
<evidence type="ECO:0000313" key="3">
    <source>
        <dbReference type="Proteomes" id="UP000198598"/>
    </source>
</evidence>
<dbReference type="STRING" id="662367.SAMN05216167_1224"/>
<dbReference type="Pfam" id="PF11138">
    <property type="entry name" value="DUF2911"/>
    <property type="match status" value="1"/>
</dbReference>
<dbReference type="EMBL" id="FOLQ01000022">
    <property type="protein sequence ID" value="SFE91642.1"/>
    <property type="molecule type" value="Genomic_DNA"/>
</dbReference>
<gene>
    <name evidence="2" type="ORF">SAMN05216167_1224</name>
</gene>
<evidence type="ECO:0000313" key="2">
    <source>
        <dbReference type="EMBL" id="SFE91642.1"/>
    </source>
</evidence>
<keyword evidence="1" id="KW-0732">Signal</keyword>
<dbReference type="SUPFAM" id="SSF48452">
    <property type="entry name" value="TPR-like"/>
    <property type="match status" value="1"/>
</dbReference>